<proteinExistence type="predicted"/>
<keyword evidence="2" id="KW-1185">Reference proteome</keyword>
<evidence type="ECO:0000313" key="2">
    <source>
        <dbReference type="Proteomes" id="UP000325273"/>
    </source>
</evidence>
<comment type="caution">
    <text evidence="1">The sequence shown here is derived from an EMBL/GenBank/DDBJ whole genome shotgun (WGS) entry which is preliminary data.</text>
</comment>
<dbReference type="EMBL" id="VTUZ01000031">
    <property type="protein sequence ID" value="KAA1003970.1"/>
    <property type="molecule type" value="Genomic_DNA"/>
</dbReference>
<organism evidence="1 2">
    <name type="scientific">Paraburkholderia panacisoli</name>
    <dbReference type="NCBI Taxonomy" id="2603818"/>
    <lineage>
        <taxon>Bacteria</taxon>
        <taxon>Pseudomonadati</taxon>
        <taxon>Pseudomonadota</taxon>
        <taxon>Betaproteobacteria</taxon>
        <taxon>Burkholderiales</taxon>
        <taxon>Burkholderiaceae</taxon>
        <taxon>Paraburkholderia</taxon>
    </lineage>
</organism>
<sequence length="81" mass="8951">MYTPAQGKKAGNGSWEMAEITERRNAACFRPSRGKPAALIALKPRCRSHAARRAVSEAPKPLAPYAVEQKLKLLISYRTVL</sequence>
<evidence type="ECO:0000313" key="1">
    <source>
        <dbReference type="EMBL" id="KAA1003970.1"/>
    </source>
</evidence>
<reference evidence="1 2" key="1">
    <citation type="submission" date="2019-08" db="EMBL/GenBank/DDBJ databases">
        <title>Paraburkholderia sp. DCY113.</title>
        <authorList>
            <person name="Kang J."/>
        </authorList>
    </citation>
    <scope>NUCLEOTIDE SEQUENCE [LARGE SCALE GENOMIC DNA]</scope>
    <source>
        <strain evidence="1 2">DCY113</strain>
    </source>
</reference>
<gene>
    <name evidence="1" type="ORF">FVF58_34225</name>
</gene>
<name>A0A5B0GPI7_9BURK</name>
<dbReference type="Proteomes" id="UP000325273">
    <property type="component" value="Unassembled WGS sequence"/>
</dbReference>
<dbReference type="RefSeq" id="WP_149674158.1">
    <property type="nucleotide sequence ID" value="NZ_VTUZ01000031.1"/>
</dbReference>
<dbReference type="AlphaFoldDB" id="A0A5B0GPI7"/>
<protein>
    <submittedName>
        <fullName evidence="1">Uncharacterized protein</fullName>
    </submittedName>
</protein>
<accession>A0A5B0GPI7</accession>